<dbReference type="RefSeq" id="WP_014096420.1">
    <property type="nucleotide sequence ID" value="NZ_CP010525.1"/>
</dbReference>
<dbReference type="AlphaFoldDB" id="A0A133KSU9"/>
<sequence>MTNKKFDQASYNNKNREHRRYLPLRSSARSFIRNMATEEDLNELEQLIKEKRNIPKDCWLHRSCPNSRSMADGSPSFI</sequence>
<dbReference type="EMBL" id="LRPN01000053">
    <property type="protein sequence ID" value="KWZ82576.1"/>
    <property type="molecule type" value="Genomic_DNA"/>
</dbReference>
<proteinExistence type="predicted"/>
<comment type="caution">
    <text evidence="1">The sequence shown here is derived from an EMBL/GenBank/DDBJ whole genome shotgun (WGS) entry which is preliminary data.</text>
</comment>
<dbReference type="PATRIC" id="fig|1398.19.peg.1327"/>
<evidence type="ECO:0000313" key="2">
    <source>
        <dbReference type="Proteomes" id="UP000070376"/>
    </source>
</evidence>
<name>A0A133KSU9_HEYCO</name>
<dbReference type="GeneID" id="93261154"/>
<gene>
    <name evidence="1" type="ORF">HMPREF3213_01712</name>
</gene>
<evidence type="ECO:0000313" key="1">
    <source>
        <dbReference type="EMBL" id="KWZ82576.1"/>
    </source>
</evidence>
<organism evidence="1 2">
    <name type="scientific">Heyndrickxia coagulans</name>
    <name type="common">Weizmannia coagulans</name>
    <dbReference type="NCBI Taxonomy" id="1398"/>
    <lineage>
        <taxon>Bacteria</taxon>
        <taxon>Bacillati</taxon>
        <taxon>Bacillota</taxon>
        <taxon>Bacilli</taxon>
        <taxon>Bacillales</taxon>
        <taxon>Bacillaceae</taxon>
        <taxon>Heyndrickxia</taxon>
    </lineage>
</organism>
<reference evidence="2" key="1">
    <citation type="submission" date="2016-01" db="EMBL/GenBank/DDBJ databases">
        <authorList>
            <person name="Mitreva M."/>
            <person name="Pepin K.H."/>
            <person name="Mihindukulasuriya K.A."/>
            <person name="Fulton R."/>
            <person name="Fronick C."/>
            <person name="O'Laughlin M."/>
            <person name="Miner T."/>
            <person name="Herter B."/>
            <person name="Rosa B.A."/>
            <person name="Cordes M."/>
            <person name="Tomlinson C."/>
            <person name="Wollam A."/>
            <person name="Palsikar V.B."/>
            <person name="Mardis E.R."/>
            <person name="Wilson R.K."/>
        </authorList>
    </citation>
    <scope>NUCLEOTIDE SEQUENCE [LARGE SCALE GENOMIC DNA]</scope>
    <source>
        <strain evidence="2">GED7749B</strain>
    </source>
</reference>
<protein>
    <submittedName>
        <fullName evidence="1">Uncharacterized protein</fullName>
    </submittedName>
</protein>
<dbReference type="Proteomes" id="UP000070376">
    <property type="component" value="Unassembled WGS sequence"/>
</dbReference>
<accession>A0A133KSU9</accession>